<comment type="caution">
    <text evidence="2">The sequence shown here is derived from an EMBL/GenBank/DDBJ whole genome shotgun (WGS) entry which is preliminary data.</text>
</comment>
<name>A0ABQ0AB13_9GAMM</name>
<dbReference type="InterPro" id="IPR023614">
    <property type="entry name" value="Porin_dom_sf"/>
</dbReference>
<gene>
    <name evidence="2" type="ORF">NBRC116591_26560</name>
</gene>
<protein>
    <recommendedName>
        <fullName evidence="4">Porin domain-containing protein</fullName>
    </recommendedName>
</protein>
<feature type="chain" id="PRO_5047162889" description="Porin domain-containing protein" evidence="1">
    <location>
        <begin position="20"/>
        <end position="407"/>
    </location>
</feature>
<accession>A0ABQ0AB13</accession>
<evidence type="ECO:0000256" key="1">
    <source>
        <dbReference type="SAM" id="SignalP"/>
    </source>
</evidence>
<evidence type="ECO:0000313" key="3">
    <source>
        <dbReference type="Proteomes" id="UP001465153"/>
    </source>
</evidence>
<evidence type="ECO:0008006" key="4">
    <source>
        <dbReference type="Google" id="ProtNLM"/>
    </source>
</evidence>
<keyword evidence="1" id="KW-0732">Signal</keyword>
<dbReference type="Proteomes" id="UP001465153">
    <property type="component" value="Unassembled WGS sequence"/>
</dbReference>
<dbReference type="EMBL" id="BAABWN010000008">
    <property type="protein sequence ID" value="GAA6168845.1"/>
    <property type="molecule type" value="Genomic_DNA"/>
</dbReference>
<organism evidence="2 3">
    <name type="scientific">Sessilibacter corallicola</name>
    <dbReference type="NCBI Taxonomy" id="2904075"/>
    <lineage>
        <taxon>Bacteria</taxon>
        <taxon>Pseudomonadati</taxon>
        <taxon>Pseudomonadota</taxon>
        <taxon>Gammaproteobacteria</taxon>
        <taxon>Cellvibrionales</taxon>
        <taxon>Cellvibrionaceae</taxon>
        <taxon>Sessilibacter</taxon>
    </lineage>
</organism>
<keyword evidence="3" id="KW-1185">Reference proteome</keyword>
<proteinExistence type="predicted"/>
<dbReference type="RefSeq" id="WP_233088360.1">
    <property type="nucleotide sequence ID" value="NZ_BAABWN010000008.1"/>
</dbReference>
<evidence type="ECO:0000313" key="2">
    <source>
        <dbReference type="EMBL" id="GAA6168845.1"/>
    </source>
</evidence>
<feature type="signal peptide" evidence="1">
    <location>
        <begin position="1"/>
        <end position="19"/>
    </location>
</feature>
<dbReference type="Gene3D" id="2.40.160.10">
    <property type="entry name" value="Porin"/>
    <property type="match status" value="1"/>
</dbReference>
<sequence length="407" mass="45781">MKTKLIVFISCVCWSLSGAALDASRLSDDLYIYGFGTLAAVYNSDDNVDFIRTQEQSQGRYNRVNFNNDSRIGLHLNYRPNGVIGAEAQALVRYGLGNHYELLLSTATLKFKFGNRWQGRLGKFPYEGFYRADSVLAGYSYLWARPPVEFYNFNILSSIDGASISHSLHTRSGKYTARLYGGWVSTDISTSKDIDKLNVGRSPVHGITLEFSRHQWSLSASWSELLVDEIPERFSAENQIPEETPGFDTLISVLNGTETSAFKSEYLSFGTAYEPNNWRFTAAIGRVLGDGNVLPDKVDWYTSIGYRFNQLTPYLLLSGSKSDSIPSISLGISPETDRALNRLRMDTQSDQMSLGIGARYELTTQAFLKMQYDRIDSDANPSFLWTNEDPDWDGDTNLFTIGLDFTF</sequence>
<dbReference type="SUPFAM" id="SSF56935">
    <property type="entry name" value="Porins"/>
    <property type="match status" value="1"/>
</dbReference>
<reference evidence="2 3" key="1">
    <citation type="submission" date="2024-04" db="EMBL/GenBank/DDBJ databases">
        <title>Draft genome sequence of Sessilibacter corallicola NBRC 116591.</title>
        <authorList>
            <person name="Miyakawa T."/>
            <person name="Kusuya Y."/>
            <person name="Miura T."/>
        </authorList>
    </citation>
    <scope>NUCLEOTIDE SEQUENCE [LARGE SCALE GENOMIC DNA]</scope>
    <source>
        <strain evidence="2 3">KU-00831-HH</strain>
    </source>
</reference>